<proteinExistence type="predicted"/>
<dbReference type="AlphaFoldDB" id="A0AAD6B5B4"/>
<dbReference type="Proteomes" id="UP001219934">
    <property type="component" value="Unassembled WGS sequence"/>
</dbReference>
<evidence type="ECO:0000313" key="2">
    <source>
        <dbReference type="Proteomes" id="UP001219934"/>
    </source>
</evidence>
<evidence type="ECO:0000313" key="1">
    <source>
        <dbReference type="EMBL" id="KAJ4937565.1"/>
    </source>
</evidence>
<reference evidence="1" key="1">
    <citation type="submission" date="2022-11" db="EMBL/GenBank/DDBJ databases">
        <title>Chromosome-level genome of Pogonophryne albipinna.</title>
        <authorList>
            <person name="Jo E."/>
        </authorList>
    </citation>
    <scope>NUCLEOTIDE SEQUENCE</scope>
    <source>
        <strain evidence="1">SGF0006</strain>
        <tissue evidence="1">Muscle</tissue>
    </source>
</reference>
<gene>
    <name evidence="1" type="ORF">JOQ06_002200</name>
</gene>
<organism evidence="1 2">
    <name type="scientific">Pogonophryne albipinna</name>
    <dbReference type="NCBI Taxonomy" id="1090488"/>
    <lineage>
        <taxon>Eukaryota</taxon>
        <taxon>Metazoa</taxon>
        <taxon>Chordata</taxon>
        <taxon>Craniata</taxon>
        <taxon>Vertebrata</taxon>
        <taxon>Euteleostomi</taxon>
        <taxon>Actinopterygii</taxon>
        <taxon>Neopterygii</taxon>
        <taxon>Teleostei</taxon>
        <taxon>Neoteleostei</taxon>
        <taxon>Acanthomorphata</taxon>
        <taxon>Eupercaria</taxon>
        <taxon>Perciformes</taxon>
        <taxon>Notothenioidei</taxon>
        <taxon>Pogonophryne</taxon>
    </lineage>
</organism>
<accession>A0AAD6B5B4</accession>
<comment type="caution">
    <text evidence="1">The sequence shown here is derived from an EMBL/GenBank/DDBJ whole genome shotgun (WGS) entry which is preliminary data.</text>
</comment>
<name>A0AAD6B5B4_9TELE</name>
<keyword evidence="2" id="KW-1185">Reference proteome</keyword>
<feature type="non-terminal residue" evidence="1">
    <location>
        <position position="1"/>
    </location>
</feature>
<sequence length="73" mass="7880">RPGPLQPGQQAPWCQCQPSGEHTQGAQPQPCSCLGLSCSPSVSPFFLFSLTGFHHMPTRCMCAMCMALSLRIT</sequence>
<feature type="non-terminal residue" evidence="1">
    <location>
        <position position="73"/>
    </location>
</feature>
<dbReference type="EMBL" id="JAPTMU010000009">
    <property type="protein sequence ID" value="KAJ4937565.1"/>
    <property type="molecule type" value="Genomic_DNA"/>
</dbReference>
<protein>
    <submittedName>
        <fullName evidence="1">Uncharacterized protein</fullName>
    </submittedName>
</protein>